<gene>
    <name evidence="1" type="ORF">B4135_4191</name>
</gene>
<dbReference type="AlphaFoldDB" id="A0A150L6X3"/>
<protein>
    <submittedName>
        <fullName evidence="1">Uncharacterized protein</fullName>
    </submittedName>
</protein>
<organism evidence="1 2">
    <name type="scientific">Caldibacillus debilis</name>
    <dbReference type="NCBI Taxonomy" id="301148"/>
    <lineage>
        <taxon>Bacteria</taxon>
        <taxon>Bacillati</taxon>
        <taxon>Bacillota</taxon>
        <taxon>Bacilli</taxon>
        <taxon>Bacillales</taxon>
        <taxon>Bacillaceae</taxon>
        <taxon>Caldibacillus</taxon>
    </lineage>
</organism>
<accession>A0A150L6X3</accession>
<evidence type="ECO:0000313" key="2">
    <source>
        <dbReference type="Proteomes" id="UP000075683"/>
    </source>
</evidence>
<name>A0A150L6X3_9BACI</name>
<comment type="caution">
    <text evidence="1">The sequence shown here is derived from an EMBL/GenBank/DDBJ whole genome shotgun (WGS) entry which is preliminary data.</text>
</comment>
<dbReference type="Proteomes" id="UP000075683">
    <property type="component" value="Unassembled WGS sequence"/>
</dbReference>
<sequence length="116" mass="13727">MKEMLWEPIQSQKQPAFQVVNLVDKVIRFDDESDEGIPVVYGAYRLFENYFFTIYCKHDKFAAIEVLTPCKKPGYYVRVREVVTFHSEADIFELINGINNKAVNEIIRLIREEFEE</sequence>
<proteinExistence type="predicted"/>
<reference evidence="1 2" key="1">
    <citation type="submission" date="2016-01" db="EMBL/GenBank/DDBJ databases">
        <title>Draft Genome Sequences of Seven Thermophilic Sporeformers Isolated from Foods.</title>
        <authorList>
            <person name="Berendsen E.M."/>
            <person name="Wells-Bennik M.H."/>
            <person name="Krawcyk A.O."/>
            <person name="De Jong A."/>
            <person name="Holsappel S."/>
            <person name="Eijlander R.T."/>
            <person name="Kuipers O.P."/>
        </authorList>
    </citation>
    <scope>NUCLEOTIDE SEQUENCE [LARGE SCALE GENOMIC DNA]</scope>
    <source>
        <strain evidence="1 2">B4135</strain>
    </source>
</reference>
<dbReference type="EMBL" id="LQYT01000143">
    <property type="protein sequence ID" value="KYD08034.1"/>
    <property type="molecule type" value="Genomic_DNA"/>
</dbReference>
<dbReference type="RefSeq" id="WP_061570289.1">
    <property type="nucleotide sequence ID" value="NZ_LQYT01000143.1"/>
</dbReference>
<evidence type="ECO:0000313" key="1">
    <source>
        <dbReference type="EMBL" id="KYD08034.1"/>
    </source>
</evidence>